<feature type="transmembrane region" description="Helical" evidence="1">
    <location>
        <begin position="137"/>
        <end position="157"/>
    </location>
</feature>
<organism evidence="2 3">
    <name type="scientific">Agrococcus baldri</name>
    <dbReference type="NCBI Taxonomy" id="153730"/>
    <lineage>
        <taxon>Bacteria</taxon>
        <taxon>Bacillati</taxon>
        <taxon>Actinomycetota</taxon>
        <taxon>Actinomycetes</taxon>
        <taxon>Micrococcales</taxon>
        <taxon>Microbacteriaceae</taxon>
        <taxon>Agrococcus</taxon>
    </lineage>
</organism>
<keyword evidence="3" id="KW-1185">Reference proteome</keyword>
<keyword evidence="1" id="KW-0812">Transmembrane</keyword>
<feature type="transmembrane region" description="Helical" evidence="1">
    <location>
        <begin position="82"/>
        <end position="101"/>
    </location>
</feature>
<feature type="transmembrane region" description="Helical" evidence="1">
    <location>
        <begin position="189"/>
        <end position="207"/>
    </location>
</feature>
<accession>A0AA94HNH9</accession>
<reference evidence="2 3" key="1">
    <citation type="submission" date="2016-10" db="EMBL/GenBank/DDBJ databases">
        <authorList>
            <person name="Varghese N."/>
            <person name="Submissions S."/>
        </authorList>
    </citation>
    <scope>NUCLEOTIDE SEQUENCE [LARGE SCALE GENOMIC DNA]</scope>
    <source>
        <strain evidence="2 3">IAM 15147</strain>
    </source>
</reference>
<keyword evidence="1" id="KW-0472">Membrane</keyword>
<gene>
    <name evidence="2" type="ORF">SAMN04487783_2084</name>
</gene>
<dbReference type="AlphaFoldDB" id="A0AA94HNH9"/>
<sequence length="234" mass="23817">MTTTHPIYRTLAALALLLTIVLTGASILLMPAFDGGTEQQLEAIATAGATAAVSATMFTVAQLPMGIGLLAVAHLVGRRSPVLAAIGGTLAVLGCFGHAVHGGLSNVMLAMAAGDAQLLVEHAAVVDAAYAASHGPFMIAGLLGTVLGVVVLAIGLLRSRVAAVWVPCALLAWVLVEFLGSGLVEWAQYASLVLFSAALVGLAIAVWRSDPLEWVSAARRPEVAPAQEQAVAPS</sequence>
<feature type="transmembrane region" description="Helical" evidence="1">
    <location>
        <begin position="12"/>
        <end position="33"/>
    </location>
</feature>
<name>A0AA94HNH9_9MICO</name>
<evidence type="ECO:0000313" key="3">
    <source>
        <dbReference type="Proteomes" id="UP000198506"/>
    </source>
</evidence>
<evidence type="ECO:0000313" key="2">
    <source>
        <dbReference type="EMBL" id="SFS15612.1"/>
    </source>
</evidence>
<protein>
    <recommendedName>
        <fullName evidence="4">DUF4386 family protein</fullName>
    </recommendedName>
</protein>
<dbReference type="EMBL" id="FOZN01000003">
    <property type="protein sequence ID" value="SFS15612.1"/>
    <property type="molecule type" value="Genomic_DNA"/>
</dbReference>
<dbReference type="Proteomes" id="UP000198506">
    <property type="component" value="Unassembled WGS sequence"/>
</dbReference>
<proteinExistence type="predicted"/>
<keyword evidence="1" id="KW-1133">Transmembrane helix</keyword>
<evidence type="ECO:0000256" key="1">
    <source>
        <dbReference type="SAM" id="Phobius"/>
    </source>
</evidence>
<evidence type="ECO:0008006" key="4">
    <source>
        <dbReference type="Google" id="ProtNLM"/>
    </source>
</evidence>
<comment type="caution">
    <text evidence="2">The sequence shown here is derived from an EMBL/GenBank/DDBJ whole genome shotgun (WGS) entry which is preliminary data.</text>
</comment>
<feature type="transmembrane region" description="Helical" evidence="1">
    <location>
        <begin position="164"/>
        <end position="183"/>
    </location>
</feature>
<dbReference type="RefSeq" id="WP_092918535.1">
    <property type="nucleotide sequence ID" value="NZ_FOZN01000003.1"/>
</dbReference>
<feature type="transmembrane region" description="Helical" evidence="1">
    <location>
        <begin position="45"/>
        <end position="70"/>
    </location>
</feature>